<protein>
    <submittedName>
        <fullName evidence="12">Similar to Saccharomyces cerevisiae YBR019C GAL10 UDP-glucose-4-epimerase, catalyzes the interconversion of UDP-galactose and UDP-D-glucose in galactose metabolism</fullName>
    </submittedName>
</protein>
<evidence type="ECO:0000256" key="5">
    <source>
        <dbReference type="ARBA" id="ARBA00023027"/>
    </source>
</evidence>
<dbReference type="InterPro" id="IPR036291">
    <property type="entry name" value="NAD(P)-bd_dom_sf"/>
</dbReference>
<evidence type="ECO:0000313" key="12">
    <source>
        <dbReference type="EMBL" id="SMN21438.1"/>
    </source>
</evidence>
<dbReference type="CDD" id="cd09019">
    <property type="entry name" value="galactose_mutarotase_like"/>
    <property type="match status" value="1"/>
</dbReference>
<evidence type="ECO:0000256" key="9">
    <source>
        <dbReference type="ARBA" id="ARBA00037955"/>
    </source>
</evidence>
<sequence>MKYSQTTENNINQYKRRKMTQQVKKVLVTGGAGYIGSHTVVELIENGYEVVVVDNLSNSSYDSVSRIEILTKHHVPFYDVDLCDREHLEPVFKEHKIDSVIHFAGLKAVGESTQIPLEYYHNNILGTLVLLELMKKYDVAKFVFSSSATVYGDATRFPDMIPIPEECPLGPTNPYGNTKFTIEKILNDLYNSQTDTWKFAILRYFNPIGAHPSGLIGEDPLGIPNNLLPYMAQVASGRREKLYVFGNDYDSRDGTPIRDYIHVVDLAKGHIAALKYLDSFETTKKTGICREWNLGSGTGSTVLEVYRAFCKACGEDIPYEITGRRAGDVLNLTAKPDRAKKELKWQTELNVDNACEDLQKWNTENPFGYQLNGVEAKFATPEKEFDARFITIGAGTKFAATIANMGATLVDLKVDGQSVVIGYDDEASYADPEACYLGATVGRYANRIAHGKFNLNGTDYQLTINNDVNANHSSISSFHTKRFLGPIVRNPSQGIYTAEYILMDKESDGELPGDFEVRVTYTLNVEEKTLDMDYEGKVQGKATPINMTNHSYFNLNKVNNPSIEGTEIAVISDDCIDVDEHTIPTGKIIKREIATISSGKSTILGKDEPKYDYNFLVDASSAPKETDTRSQKLNLVTKAYHPESKIGLEVYSTEPSYQIYTGDWLAAGFAPREGFAVEPGRYVNAINQPKWKDCVSLNPGQTYGAKIVYKFSS</sequence>
<dbReference type="GO" id="GO:0030246">
    <property type="term" value="F:carbohydrate binding"/>
    <property type="evidence" value="ECO:0007669"/>
    <property type="project" value="InterPro"/>
</dbReference>
<dbReference type="GO" id="GO:0003978">
    <property type="term" value="F:UDP-glucose 4-epimerase activity"/>
    <property type="evidence" value="ECO:0007669"/>
    <property type="project" value="UniProtKB-EC"/>
</dbReference>
<keyword evidence="5" id="KW-0520">NAD</keyword>
<dbReference type="InterPro" id="IPR014718">
    <property type="entry name" value="GH-type_carb-bd"/>
</dbReference>
<dbReference type="InterPro" id="IPR016040">
    <property type="entry name" value="NAD(P)-bd_dom"/>
</dbReference>
<dbReference type="CDD" id="cd05247">
    <property type="entry name" value="UDP_G4E_1_SDR_e"/>
    <property type="match status" value="1"/>
</dbReference>
<dbReference type="NCBIfam" id="TIGR01179">
    <property type="entry name" value="galE"/>
    <property type="match status" value="1"/>
</dbReference>
<evidence type="ECO:0000256" key="7">
    <source>
        <dbReference type="ARBA" id="ARBA00023277"/>
    </source>
</evidence>
<dbReference type="AlphaFoldDB" id="A0A1X7R6X7"/>
<dbReference type="Pfam" id="PF01263">
    <property type="entry name" value="Aldose_epim"/>
    <property type="match status" value="1"/>
</dbReference>
<dbReference type="Proteomes" id="UP000196158">
    <property type="component" value="Unassembled WGS sequence"/>
</dbReference>
<dbReference type="PROSITE" id="PS00545">
    <property type="entry name" value="ALDOSE_1_EPIMERASE"/>
    <property type="match status" value="1"/>
</dbReference>
<dbReference type="SUPFAM" id="SSF51735">
    <property type="entry name" value="NAD(P)-binding Rossmann-fold domains"/>
    <property type="match status" value="1"/>
</dbReference>
<keyword evidence="13" id="KW-1185">Reference proteome</keyword>
<keyword evidence="6" id="KW-0413">Isomerase</keyword>
<keyword evidence="7" id="KW-0119">Carbohydrate metabolism</keyword>
<evidence type="ECO:0000259" key="11">
    <source>
        <dbReference type="Pfam" id="PF16363"/>
    </source>
</evidence>
<comment type="similarity">
    <text evidence="9">In the N-terminal section; belongs to the NAD(P)-dependent epimerase/dehydratase family.</text>
</comment>
<dbReference type="PANTHER" id="PTHR43725:SF47">
    <property type="entry name" value="UDP-GLUCOSE 4-EPIMERASE"/>
    <property type="match status" value="1"/>
</dbReference>
<organism evidence="12 13">
    <name type="scientific">Maudiozyma saulgeensis</name>
    <dbReference type="NCBI Taxonomy" id="1789683"/>
    <lineage>
        <taxon>Eukaryota</taxon>
        <taxon>Fungi</taxon>
        <taxon>Dikarya</taxon>
        <taxon>Ascomycota</taxon>
        <taxon>Saccharomycotina</taxon>
        <taxon>Saccharomycetes</taxon>
        <taxon>Saccharomycetales</taxon>
        <taxon>Saccharomycetaceae</taxon>
        <taxon>Maudiozyma</taxon>
    </lineage>
</organism>
<proteinExistence type="inferred from homology"/>
<dbReference type="InterPro" id="IPR018052">
    <property type="entry name" value="Ald1_epimerase_CS"/>
</dbReference>
<dbReference type="InterPro" id="IPR005886">
    <property type="entry name" value="UDP_G4E"/>
</dbReference>
<dbReference type="GO" id="GO:0005829">
    <property type="term" value="C:cytosol"/>
    <property type="evidence" value="ECO:0007669"/>
    <property type="project" value="TreeGrafter"/>
</dbReference>
<comment type="pathway">
    <text evidence="3">Carbohydrate metabolism; galactose metabolism.</text>
</comment>
<dbReference type="SUPFAM" id="SSF74650">
    <property type="entry name" value="Galactose mutarotase-like"/>
    <property type="match status" value="1"/>
</dbReference>
<dbReference type="GO" id="GO:0006012">
    <property type="term" value="P:galactose metabolic process"/>
    <property type="evidence" value="ECO:0007669"/>
    <property type="project" value="InterPro"/>
</dbReference>
<dbReference type="Gene3D" id="3.40.50.720">
    <property type="entry name" value="NAD(P)-binding Rossmann-like Domain"/>
    <property type="match status" value="1"/>
</dbReference>
<evidence type="ECO:0000256" key="4">
    <source>
        <dbReference type="ARBA" id="ARBA00005028"/>
    </source>
</evidence>
<accession>A0A1X7R6X7</accession>
<dbReference type="InterPro" id="IPR011013">
    <property type="entry name" value="Gal_mutarotase_sf_dom"/>
</dbReference>
<dbReference type="Gene3D" id="2.70.98.10">
    <property type="match status" value="1"/>
</dbReference>
<dbReference type="OrthoDB" id="9402762at2759"/>
<feature type="domain" description="NAD(P)-binding" evidence="11">
    <location>
        <begin position="27"/>
        <end position="357"/>
    </location>
</feature>
<comment type="function">
    <text evidence="8">Mutarotase converts alpha-aldose to the beta-anomer. It is active on D-glucose, L-arabinose, D-xylose, D-galactose, maltose and lactose.</text>
</comment>
<evidence type="ECO:0000256" key="3">
    <source>
        <dbReference type="ARBA" id="ARBA00004947"/>
    </source>
</evidence>
<dbReference type="EMBL" id="FXLY01000008">
    <property type="protein sequence ID" value="SMN21438.1"/>
    <property type="molecule type" value="Genomic_DNA"/>
</dbReference>
<comment type="pathway">
    <text evidence="4">Carbohydrate metabolism; hexose metabolism.</text>
</comment>
<dbReference type="STRING" id="1789683.A0A1X7R6X7"/>
<dbReference type="Gene3D" id="3.90.25.10">
    <property type="entry name" value="UDP-galactose 4-epimerase, domain 1"/>
    <property type="match status" value="1"/>
</dbReference>
<comment type="catalytic activity">
    <reaction evidence="1">
        <text>UDP-alpha-D-glucose = UDP-alpha-D-galactose</text>
        <dbReference type="Rhea" id="RHEA:22168"/>
        <dbReference type="ChEBI" id="CHEBI:58885"/>
        <dbReference type="ChEBI" id="CHEBI:66914"/>
        <dbReference type="EC" id="5.1.3.2"/>
    </reaction>
</comment>
<evidence type="ECO:0000256" key="10">
    <source>
        <dbReference type="ARBA" id="ARBA00038238"/>
    </source>
</evidence>
<evidence type="ECO:0000256" key="2">
    <source>
        <dbReference type="ARBA" id="ARBA00001911"/>
    </source>
</evidence>
<dbReference type="Pfam" id="PF16363">
    <property type="entry name" value="GDP_Man_Dehyd"/>
    <property type="match status" value="1"/>
</dbReference>
<reference evidence="12 13" key="1">
    <citation type="submission" date="2017-04" db="EMBL/GenBank/DDBJ databases">
        <authorList>
            <person name="Afonso C.L."/>
            <person name="Miller P.J."/>
            <person name="Scott M.A."/>
            <person name="Spackman E."/>
            <person name="Goraichik I."/>
            <person name="Dimitrov K.M."/>
            <person name="Suarez D.L."/>
            <person name="Swayne D.E."/>
        </authorList>
    </citation>
    <scope>NUCLEOTIDE SEQUENCE [LARGE SCALE GENOMIC DNA]</scope>
</reference>
<dbReference type="InterPro" id="IPR047215">
    <property type="entry name" value="Galactose_mutarotase-like"/>
</dbReference>
<evidence type="ECO:0000256" key="6">
    <source>
        <dbReference type="ARBA" id="ARBA00023235"/>
    </source>
</evidence>
<evidence type="ECO:0000256" key="8">
    <source>
        <dbReference type="ARBA" id="ARBA00037676"/>
    </source>
</evidence>
<comment type="similarity">
    <text evidence="10">In the C-terminal section; belongs to the aldose epimerase family.</text>
</comment>
<comment type="cofactor">
    <cofactor evidence="2">
        <name>NAD(+)</name>
        <dbReference type="ChEBI" id="CHEBI:57540"/>
    </cofactor>
</comment>
<dbReference type="PANTHER" id="PTHR43725">
    <property type="entry name" value="UDP-GLUCOSE 4-EPIMERASE"/>
    <property type="match status" value="1"/>
</dbReference>
<evidence type="ECO:0000256" key="1">
    <source>
        <dbReference type="ARBA" id="ARBA00000083"/>
    </source>
</evidence>
<evidence type="ECO:0000313" key="13">
    <source>
        <dbReference type="Proteomes" id="UP000196158"/>
    </source>
</evidence>
<dbReference type="InterPro" id="IPR008183">
    <property type="entry name" value="Aldose_1/G6P_1-epimerase"/>
</dbReference>
<name>A0A1X7R6X7_9SACH</name>
<gene>
    <name evidence="12" type="ORF">KASA_0K00924G</name>
</gene>
<dbReference type="NCBIfam" id="NF007956">
    <property type="entry name" value="PRK10675.1"/>
    <property type="match status" value="1"/>
</dbReference>